<accession>A0A6A7AP42</accession>
<organism evidence="2 3">
    <name type="scientific">Plenodomus tracheiphilus IPT5</name>
    <dbReference type="NCBI Taxonomy" id="1408161"/>
    <lineage>
        <taxon>Eukaryota</taxon>
        <taxon>Fungi</taxon>
        <taxon>Dikarya</taxon>
        <taxon>Ascomycota</taxon>
        <taxon>Pezizomycotina</taxon>
        <taxon>Dothideomycetes</taxon>
        <taxon>Pleosporomycetidae</taxon>
        <taxon>Pleosporales</taxon>
        <taxon>Pleosporineae</taxon>
        <taxon>Leptosphaeriaceae</taxon>
        <taxon>Plenodomus</taxon>
    </lineage>
</organism>
<dbReference type="Proteomes" id="UP000799423">
    <property type="component" value="Unassembled WGS sequence"/>
</dbReference>
<keyword evidence="3" id="KW-1185">Reference proteome</keyword>
<reference evidence="2" key="1">
    <citation type="submission" date="2020-01" db="EMBL/GenBank/DDBJ databases">
        <authorList>
            <consortium name="DOE Joint Genome Institute"/>
            <person name="Haridas S."/>
            <person name="Albert R."/>
            <person name="Binder M."/>
            <person name="Bloem J."/>
            <person name="Labutti K."/>
            <person name="Salamov A."/>
            <person name="Andreopoulos B."/>
            <person name="Baker S.E."/>
            <person name="Barry K."/>
            <person name="Bills G."/>
            <person name="Bluhm B.H."/>
            <person name="Cannon C."/>
            <person name="Castanera R."/>
            <person name="Culley D.E."/>
            <person name="Daum C."/>
            <person name="Ezra D."/>
            <person name="Gonzalez J.B."/>
            <person name="Henrissat B."/>
            <person name="Kuo A."/>
            <person name="Liang C."/>
            <person name="Lipzen A."/>
            <person name="Lutzoni F."/>
            <person name="Magnuson J."/>
            <person name="Mondo S."/>
            <person name="Nolan M."/>
            <person name="Ohm R."/>
            <person name="Pangilinan J."/>
            <person name="Park H.-J."/>
            <person name="Ramirez L."/>
            <person name="Alfaro M."/>
            <person name="Sun H."/>
            <person name="Tritt A."/>
            <person name="Yoshinaga Y."/>
            <person name="Zwiers L.-H."/>
            <person name="Turgeon B.G."/>
            <person name="Goodwin S.B."/>
            <person name="Spatafora J.W."/>
            <person name="Crous P.W."/>
            <person name="Grigoriev I.V."/>
        </authorList>
    </citation>
    <scope>NUCLEOTIDE SEQUENCE</scope>
    <source>
        <strain evidence="2">IPT5</strain>
    </source>
</reference>
<dbReference type="AlphaFoldDB" id="A0A6A7AP42"/>
<evidence type="ECO:0000313" key="2">
    <source>
        <dbReference type="EMBL" id="KAF2844902.1"/>
    </source>
</evidence>
<evidence type="ECO:0000256" key="1">
    <source>
        <dbReference type="SAM" id="Phobius"/>
    </source>
</evidence>
<sequence>MNTFIGCVAIVIMHVPNGDTRGRTLTTMSHFAGYACSGLVINLYPEKTWRYKVFMACCASAAIASCLVSLLSLYDDSTLFLL</sequence>
<proteinExistence type="predicted"/>
<keyword evidence="1" id="KW-1133">Transmembrane helix</keyword>
<feature type="transmembrane region" description="Helical" evidence="1">
    <location>
        <begin position="53"/>
        <end position="74"/>
    </location>
</feature>
<evidence type="ECO:0000313" key="3">
    <source>
        <dbReference type="Proteomes" id="UP000799423"/>
    </source>
</evidence>
<keyword evidence="1" id="KW-0472">Membrane</keyword>
<dbReference type="EMBL" id="MU006360">
    <property type="protein sequence ID" value="KAF2844902.1"/>
    <property type="molecule type" value="Genomic_DNA"/>
</dbReference>
<name>A0A6A7AP42_9PLEO</name>
<keyword evidence="1" id="KW-0812">Transmembrane</keyword>
<feature type="non-terminal residue" evidence="2">
    <location>
        <position position="82"/>
    </location>
</feature>
<gene>
    <name evidence="2" type="ORF">T440DRAFT_366982</name>
</gene>
<protein>
    <submittedName>
        <fullName evidence="2">Uncharacterized protein</fullName>
    </submittedName>
</protein>
<dbReference type="OrthoDB" id="10382442at2759"/>